<gene>
    <name evidence="5" type="ORF">SAMN02982922_5293</name>
</gene>
<feature type="domain" description="Amine oxidase" evidence="4">
    <location>
        <begin position="27"/>
        <end position="534"/>
    </location>
</feature>
<evidence type="ECO:0000256" key="3">
    <source>
        <dbReference type="ARBA" id="ARBA00040298"/>
    </source>
</evidence>
<dbReference type="InterPro" id="IPR036188">
    <property type="entry name" value="FAD/NAD-bd_sf"/>
</dbReference>
<evidence type="ECO:0000259" key="4">
    <source>
        <dbReference type="Pfam" id="PF01593"/>
    </source>
</evidence>
<dbReference type="AlphaFoldDB" id="A0A1X7PV08"/>
<evidence type="ECO:0000313" key="6">
    <source>
        <dbReference type="Proteomes" id="UP000193083"/>
    </source>
</evidence>
<comment type="function">
    <text evidence="1">Probable oxidoreductase that may play a role as regulator of mitochondrial function.</text>
</comment>
<accession>A0A1X7PV08</accession>
<dbReference type="InterPro" id="IPR002937">
    <property type="entry name" value="Amino_oxidase"/>
</dbReference>
<dbReference type="PANTHER" id="PTHR10668">
    <property type="entry name" value="PHYTOENE DEHYDROGENASE"/>
    <property type="match status" value="1"/>
</dbReference>
<dbReference type="GO" id="GO:0016491">
    <property type="term" value="F:oxidoreductase activity"/>
    <property type="evidence" value="ECO:0007669"/>
    <property type="project" value="InterPro"/>
</dbReference>
<dbReference type="Gene3D" id="3.50.50.60">
    <property type="entry name" value="FAD/NAD(P)-binding domain"/>
    <property type="match status" value="2"/>
</dbReference>
<keyword evidence="6" id="KW-1185">Reference proteome</keyword>
<evidence type="ECO:0000256" key="1">
    <source>
        <dbReference type="ARBA" id="ARBA00037217"/>
    </source>
</evidence>
<comment type="subunit">
    <text evidence="2">Interacts with COX5B; this interaction may contribute to localize PYROXD2 to the inner face of the inner mitochondrial membrane.</text>
</comment>
<organism evidence="5 6">
    <name type="scientific">Mesorhizobium australicum</name>
    <dbReference type="NCBI Taxonomy" id="536018"/>
    <lineage>
        <taxon>Bacteria</taxon>
        <taxon>Pseudomonadati</taxon>
        <taxon>Pseudomonadota</taxon>
        <taxon>Alphaproteobacteria</taxon>
        <taxon>Hyphomicrobiales</taxon>
        <taxon>Phyllobacteriaceae</taxon>
        <taxon>Mesorhizobium</taxon>
    </lineage>
</organism>
<dbReference type="Proteomes" id="UP000193083">
    <property type="component" value="Unassembled WGS sequence"/>
</dbReference>
<protein>
    <recommendedName>
        <fullName evidence="3">Pyridine nucleotide-disulfide oxidoreductase domain-containing protein 2</fullName>
    </recommendedName>
</protein>
<dbReference type="PANTHER" id="PTHR10668:SF103">
    <property type="entry name" value="PYRIDINE NUCLEOTIDE-DISULFIDE OXIDOREDUCTASE DOMAIN-CONTAINING PROTEIN 2"/>
    <property type="match status" value="1"/>
</dbReference>
<dbReference type="EMBL" id="FXBL01000004">
    <property type="protein sequence ID" value="SMH55224.1"/>
    <property type="molecule type" value="Genomic_DNA"/>
</dbReference>
<sequence>MAALRKTARGDGLKTWDAIVIGAGHNGLVNACYLQRAGLDVLVVEKNDWVGGAATSRELTPGWLYSNCSYVCSLFRPEIMRDLELPRFGLQVIPYEGGAVLTQDGDYLASYRDHDAHRREFARWSPRDAGAYERYARDVTRQCRFIQPLLMRTAPDPTSLKPRDLGELLYLGKKFGGLTPAEMALTLRFWTMSISDFLDEYFETPVIKANLALSGIIGTALGPMSPGTAYVLLHHYMGEVDGSVGAWGYARGGMGAVTKALADSFKASGGTIRTGAGVDHVLVRGGRTTGVVLANGEEVSGKIVISNADVKRTFLKLVEENELPEPFLRRVKNFKIRGSSGKVNIALDSMPEFPALPKDSPCLKGDMHFTDTVERMERGYDDWKEGRFSADPFLDMVIPTTLDPTMAPAGKHFMSCFVQYAPPKIEGRDWTDADRDAFAETVISQIADYSPGFRDRIVHMEVRTPREIEAEVGLTEGNIFQGELTFDQLLFNRPVPGYAQYRSPVGGLYMCGSSTHPGGGVMGAPGRNAAAEILRDLKRPNRQMSDAHDVI</sequence>
<evidence type="ECO:0000256" key="2">
    <source>
        <dbReference type="ARBA" id="ARBA00038825"/>
    </source>
</evidence>
<name>A0A1X7PV08_9HYPH</name>
<dbReference type="SUPFAM" id="SSF51905">
    <property type="entry name" value="FAD/NAD(P)-binding domain"/>
    <property type="match status" value="1"/>
</dbReference>
<proteinExistence type="predicted"/>
<evidence type="ECO:0000313" key="5">
    <source>
        <dbReference type="EMBL" id="SMH55224.1"/>
    </source>
</evidence>
<dbReference type="Pfam" id="PF01593">
    <property type="entry name" value="Amino_oxidase"/>
    <property type="match status" value="1"/>
</dbReference>
<reference evidence="5 6" key="1">
    <citation type="submission" date="2017-04" db="EMBL/GenBank/DDBJ databases">
        <authorList>
            <person name="Afonso C.L."/>
            <person name="Miller P.J."/>
            <person name="Scott M.A."/>
            <person name="Spackman E."/>
            <person name="Goraichik I."/>
            <person name="Dimitrov K.M."/>
            <person name="Suarez D.L."/>
            <person name="Swayne D.E."/>
        </authorList>
    </citation>
    <scope>NUCLEOTIDE SEQUENCE [LARGE SCALE GENOMIC DNA]</scope>
    <source>
        <strain evidence="5 6">B5P</strain>
    </source>
</reference>